<comment type="caution">
    <text evidence="1">The sequence shown here is derived from an EMBL/GenBank/DDBJ whole genome shotgun (WGS) entry which is preliminary data.</text>
</comment>
<protein>
    <submittedName>
        <fullName evidence="1">Uncharacterized protein</fullName>
    </submittedName>
</protein>
<keyword evidence="2" id="KW-1185">Reference proteome</keyword>
<evidence type="ECO:0000313" key="1">
    <source>
        <dbReference type="EMBL" id="OEG71665.1"/>
    </source>
</evidence>
<evidence type="ECO:0000313" key="2">
    <source>
        <dbReference type="Proteomes" id="UP000095237"/>
    </source>
</evidence>
<sequence length="154" mass="17898">MYHLGSCWNFGLSMSDIYNSGIEYKKLDLVSLKFLENYSEAKIDPKLNFGVAYYPEKFYYWFGKYWELDDRIVFAFDLTDLMNPAEPFVNTALKRSHIGAECKFGPFVVRADINSGYPTLGGGLISDIINIEYAFYGEERGVYTNQETVWFHRI</sequence>
<proteinExistence type="predicted"/>
<gene>
    <name evidence="1" type="ORF">ATZ36_13560</name>
</gene>
<dbReference type="Proteomes" id="UP000095237">
    <property type="component" value="Unassembled WGS sequence"/>
</dbReference>
<organism evidence="1 2">
    <name type="scientific">Endomicrobium trichonymphae</name>
    <dbReference type="NCBI Taxonomy" id="1408204"/>
    <lineage>
        <taxon>Bacteria</taxon>
        <taxon>Pseudomonadati</taxon>
        <taxon>Elusimicrobiota</taxon>
        <taxon>Endomicrobiia</taxon>
        <taxon>Endomicrobiales</taxon>
        <taxon>Endomicrobiaceae</taxon>
        <taxon>Candidatus Endomicrobiellum</taxon>
    </lineage>
</organism>
<accession>A0A1E5IME1</accession>
<reference evidence="1 2" key="1">
    <citation type="submission" date="2015-11" db="EMBL/GenBank/DDBJ databases">
        <title>Evidence for parallel genomic evolution in an endosymbiosis of termite gut flagellates.</title>
        <authorList>
            <person name="Zheng H."/>
        </authorList>
    </citation>
    <scope>NUCLEOTIDE SEQUENCE [LARGE SCALE GENOMIC DNA]</scope>
    <source>
        <strain evidence="1 2">CET450</strain>
    </source>
</reference>
<name>A0A1E5IME1_ENDTX</name>
<dbReference type="AlphaFoldDB" id="A0A1E5IME1"/>
<dbReference type="EMBL" id="LNVX01000129">
    <property type="protein sequence ID" value="OEG71665.1"/>
    <property type="molecule type" value="Genomic_DNA"/>
</dbReference>